<feature type="compositionally biased region" description="Polar residues" evidence="1">
    <location>
        <begin position="1"/>
        <end position="19"/>
    </location>
</feature>
<protein>
    <submittedName>
        <fullName evidence="2">Uncharacterized protein</fullName>
    </submittedName>
</protein>
<accession>A0A1R3G6M8</accession>
<name>A0A1R3G6M8_COCAP</name>
<dbReference type="Gramene" id="OMO53734">
    <property type="protein sequence ID" value="OMO53734"/>
    <property type="gene ID" value="CCACVL1_28396"/>
</dbReference>
<dbReference type="EMBL" id="AWWV01015143">
    <property type="protein sequence ID" value="OMO53734.1"/>
    <property type="molecule type" value="Genomic_DNA"/>
</dbReference>
<gene>
    <name evidence="2" type="ORF">CCACVL1_28396</name>
</gene>
<dbReference type="OrthoDB" id="10405246at2759"/>
<dbReference type="Proteomes" id="UP000188268">
    <property type="component" value="Unassembled WGS sequence"/>
</dbReference>
<comment type="caution">
    <text evidence="2">The sequence shown here is derived from an EMBL/GenBank/DDBJ whole genome shotgun (WGS) entry which is preliminary data.</text>
</comment>
<feature type="region of interest" description="Disordered" evidence="1">
    <location>
        <begin position="1"/>
        <end position="31"/>
    </location>
</feature>
<organism evidence="2 3">
    <name type="scientific">Corchorus capsularis</name>
    <name type="common">Jute</name>
    <dbReference type="NCBI Taxonomy" id="210143"/>
    <lineage>
        <taxon>Eukaryota</taxon>
        <taxon>Viridiplantae</taxon>
        <taxon>Streptophyta</taxon>
        <taxon>Embryophyta</taxon>
        <taxon>Tracheophyta</taxon>
        <taxon>Spermatophyta</taxon>
        <taxon>Magnoliopsida</taxon>
        <taxon>eudicotyledons</taxon>
        <taxon>Gunneridae</taxon>
        <taxon>Pentapetalae</taxon>
        <taxon>rosids</taxon>
        <taxon>malvids</taxon>
        <taxon>Malvales</taxon>
        <taxon>Malvaceae</taxon>
        <taxon>Grewioideae</taxon>
        <taxon>Apeibeae</taxon>
        <taxon>Corchorus</taxon>
    </lineage>
</organism>
<dbReference type="AlphaFoldDB" id="A0A1R3G6M8"/>
<sequence>MIMMLQSTPPKRVAQQTNKPHGAGNGGRRADIKKWKNPHYLRLHVAIMWTVRFIM</sequence>
<reference evidence="2 3" key="1">
    <citation type="submission" date="2013-09" db="EMBL/GenBank/DDBJ databases">
        <title>Corchorus capsularis genome sequencing.</title>
        <authorList>
            <person name="Alam M."/>
            <person name="Haque M.S."/>
            <person name="Islam M.S."/>
            <person name="Emdad E.M."/>
            <person name="Islam M.M."/>
            <person name="Ahmed B."/>
            <person name="Halim A."/>
            <person name="Hossen Q.M.M."/>
            <person name="Hossain M.Z."/>
            <person name="Ahmed R."/>
            <person name="Khan M.M."/>
            <person name="Islam R."/>
            <person name="Rashid M.M."/>
            <person name="Khan S.A."/>
            <person name="Rahman M.S."/>
            <person name="Alam M."/>
        </authorList>
    </citation>
    <scope>NUCLEOTIDE SEQUENCE [LARGE SCALE GENOMIC DNA]</scope>
    <source>
        <strain evidence="3">cv. CVL-1</strain>
        <tissue evidence="2">Whole seedling</tissue>
    </source>
</reference>
<evidence type="ECO:0000313" key="3">
    <source>
        <dbReference type="Proteomes" id="UP000188268"/>
    </source>
</evidence>
<proteinExistence type="predicted"/>
<keyword evidence="3" id="KW-1185">Reference proteome</keyword>
<evidence type="ECO:0000256" key="1">
    <source>
        <dbReference type="SAM" id="MobiDB-lite"/>
    </source>
</evidence>
<evidence type="ECO:0000313" key="2">
    <source>
        <dbReference type="EMBL" id="OMO53734.1"/>
    </source>
</evidence>